<gene>
    <name evidence="17" type="primary">LOC107220602</name>
</gene>
<dbReference type="Proteomes" id="UP000829291">
    <property type="component" value="Chromosome 7"/>
</dbReference>
<evidence type="ECO:0000256" key="1">
    <source>
        <dbReference type="ARBA" id="ARBA00001971"/>
    </source>
</evidence>
<dbReference type="RefSeq" id="XP_015514747.1">
    <property type="nucleotide sequence ID" value="XM_015659261.2"/>
</dbReference>
<evidence type="ECO:0000256" key="2">
    <source>
        <dbReference type="ARBA" id="ARBA00004174"/>
    </source>
</evidence>
<organism evidence="17">
    <name type="scientific">Neodiprion lecontei</name>
    <name type="common">Redheaded pine sawfly</name>
    <dbReference type="NCBI Taxonomy" id="441921"/>
    <lineage>
        <taxon>Eukaryota</taxon>
        <taxon>Metazoa</taxon>
        <taxon>Ecdysozoa</taxon>
        <taxon>Arthropoda</taxon>
        <taxon>Hexapoda</taxon>
        <taxon>Insecta</taxon>
        <taxon>Pterygota</taxon>
        <taxon>Neoptera</taxon>
        <taxon>Endopterygota</taxon>
        <taxon>Hymenoptera</taxon>
        <taxon>Tenthredinoidea</taxon>
        <taxon>Diprionidae</taxon>
        <taxon>Diprioninae</taxon>
        <taxon>Neodiprion</taxon>
    </lineage>
</organism>
<keyword evidence="10 13" id="KW-0408">Iron</keyword>
<dbReference type="CDD" id="cd11056">
    <property type="entry name" value="CYP6-like"/>
    <property type="match status" value="1"/>
</dbReference>
<evidence type="ECO:0000256" key="10">
    <source>
        <dbReference type="ARBA" id="ARBA00023004"/>
    </source>
</evidence>
<dbReference type="InterPro" id="IPR002401">
    <property type="entry name" value="Cyt_P450_E_grp-I"/>
</dbReference>
<evidence type="ECO:0000256" key="14">
    <source>
        <dbReference type="RuleBase" id="RU000461"/>
    </source>
</evidence>
<dbReference type="FunFam" id="1.10.630.10:FF:000042">
    <property type="entry name" value="Cytochrome P450"/>
    <property type="match status" value="1"/>
</dbReference>
<evidence type="ECO:0000256" key="6">
    <source>
        <dbReference type="ARBA" id="ARBA00022723"/>
    </source>
</evidence>
<sequence length="506" mass="57825">MIEAWTTLVASALVALTIIYYYGFRGLDYFKNRGIPYLPPIPLLGNMAQVFFGRKSLTDTILHAYNYNRDAKYVGFFDFASPVVLLRDPELIRLIAIKNFENFPDHKMFAQEVPDSFFKESLFGLQGERWKDTRTLLSPSFTSSKMKTIFKLVKECTVNLVRHLKTRGDDSNVFDMRNILARYTNDVILTSAFGISMDSLAEPENEFYLMGGKASNFDGIRSTKLFVLRMFPRLAKLFKVRLFDDKIVGFYNDVIKTSVTTRDARGIYRPDMLQLMMQARNKDDSLKLTVKEMTAHAFLFYLGGFDTVSVLMTFAVHEITVNPDVQEKLQAEVDRVVEECDGDVTYEALHAMRYLDAVVNETLRLHTPATLIDRVCREKFELPPALPGLNPFVVEPGVSLWFPTSALQRDAEYFSDPEKFDPERFNDANKSSVDSMTYIPFGVGPRMCIGNRFALMETKLVLFELMANFNIVPCSKTESSIKVSASSFVFRPEGAVWLKIEPRNHQ</sequence>
<comment type="similarity">
    <text evidence="4 14">Belongs to the cytochrome P450 family.</text>
</comment>
<dbReference type="InterPro" id="IPR050476">
    <property type="entry name" value="Insect_CytP450_Detox"/>
</dbReference>
<dbReference type="GO" id="GO:0005789">
    <property type="term" value="C:endoplasmic reticulum membrane"/>
    <property type="evidence" value="ECO:0007669"/>
    <property type="project" value="UniProtKB-SubCell"/>
</dbReference>
<dbReference type="Pfam" id="PF00067">
    <property type="entry name" value="p450"/>
    <property type="match status" value="1"/>
</dbReference>
<accession>A0A6J0BKH6</accession>
<dbReference type="AlphaFoldDB" id="A0A6J0BKH6"/>
<dbReference type="InParanoid" id="A0A6J0BKH6"/>
<keyword evidence="15" id="KW-1133">Transmembrane helix</keyword>
<evidence type="ECO:0000256" key="12">
    <source>
        <dbReference type="ARBA" id="ARBA00023136"/>
    </source>
</evidence>
<feature type="transmembrane region" description="Helical" evidence="15">
    <location>
        <begin position="6"/>
        <end position="24"/>
    </location>
</feature>
<dbReference type="GO" id="GO:0005506">
    <property type="term" value="F:iron ion binding"/>
    <property type="evidence" value="ECO:0007669"/>
    <property type="project" value="InterPro"/>
</dbReference>
<dbReference type="PRINTS" id="PR00385">
    <property type="entry name" value="P450"/>
</dbReference>
<proteinExistence type="inferred from homology"/>
<evidence type="ECO:0000256" key="7">
    <source>
        <dbReference type="ARBA" id="ARBA00022824"/>
    </source>
</evidence>
<keyword evidence="8" id="KW-0492">Microsome</keyword>
<dbReference type="FunCoup" id="A0A6J0BKH6">
    <property type="interactions" value="52"/>
</dbReference>
<dbReference type="KEGG" id="nlo:107220602"/>
<dbReference type="PANTHER" id="PTHR24292">
    <property type="entry name" value="CYTOCHROME P450"/>
    <property type="match status" value="1"/>
</dbReference>
<keyword evidence="5 13" id="KW-0349">Heme</keyword>
<keyword evidence="11 14" id="KW-0503">Monooxygenase</keyword>
<keyword evidence="9 14" id="KW-0560">Oxidoreductase</keyword>
<keyword evidence="12 15" id="KW-0472">Membrane</keyword>
<reference evidence="17" key="1">
    <citation type="submission" date="2025-08" db="UniProtKB">
        <authorList>
            <consortium name="RefSeq"/>
        </authorList>
    </citation>
    <scope>IDENTIFICATION</scope>
    <source>
        <tissue evidence="17">Thorax and Abdomen</tissue>
    </source>
</reference>
<protein>
    <submittedName>
        <fullName evidence="17">Cytochrome P450 9e2</fullName>
    </submittedName>
</protein>
<dbReference type="InterPro" id="IPR001128">
    <property type="entry name" value="Cyt_P450"/>
</dbReference>
<dbReference type="GO" id="GO:0016705">
    <property type="term" value="F:oxidoreductase activity, acting on paired donors, with incorporation or reduction of molecular oxygen"/>
    <property type="evidence" value="ECO:0007669"/>
    <property type="project" value="InterPro"/>
</dbReference>
<evidence type="ECO:0000256" key="8">
    <source>
        <dbReference type="ARBA" id="ARBA00022848"/>
    </source>
</evidence>
<dbReference type="OrthoDB" id="2789670at2759"/>
<evidence type="ECO:0000256" key="15">
    <source>
        <dbReference type="SAM" id="Phobius"/>
    </source>
</evidence>
<evidence type="ECO:0000313" key="17">
    <source>
        <dbReference type="RefSeq" id="XP_015514747.1"/>
    </source>
</evidence>
<name>A0A6J0BKH6_NEOLC</name>
<dbReference type="PROSITE" id="PS00086">
    <property type="entry name" value="CYTOCHROME_P450"/>
    <property type="match status" value="1"/>
</dbReference>
<dbReference type="Gene3D" id="1.10.630.10">
    <property type="entry name" value="Cytochrome P450"/>
    <property type="match status" value="1"/>
</dbReference>
<dbReference type="PANTHER" id="PTHR24292:SF54">
    <property type="entry name" value="CYP9F3-RELATED"/>
    <property type="match status" value="1"/>
</dbReference>
<dbReference type="GO" id="GO:0004497">
    <property type="term" value="F:monooxygenase activity"/>
    <property type="evidence" value="ECO:0007669"/>
    <property type="project" value="UniProtKB-KW"/>
</dbReference>
<evidence type="ECO:0000313" key="16">
    <source>
        <dbReference type="Proteomes" id="UP000829291"/>
    </source>
</evidence>
<keyword evidence="16" id="KW-1185">Reference proteome</keyword>
<dbReference type="InterPro" id="IPR017972">
    <property type="entry name" value="Cyt_P450_CS"/>
</dbReference>
<evidence type="ECO:0000256" key="11">
    <source>
        <dbReference type="ARBA" id="ARBA00023033"/>
    </source>
</evidence>
<dbReference type="GO" id="GO:0020037">
    <property type="term" value="F:heme binding"/>
    <property type="evidence" value="ECO:0007669"/>
    <property type="project" value="InterPro"/>
</dbReference>
<keyword evidence="15" id="KW-0812">Transmembrane</keyword>
<dbReference type="PRINTS" id="PR00463">
    <property type="entry name" value="EP450I"/>
</dbReference>
<evidence type="ECO:0000256" key="3">
    <source>
        <dbReference type="ARBA" id="ARBA00004406"/>
    </source>
</evidence>
<feature type="binding site" description="axial binding residue" evidence="13">
    <location>
        <position position="448"/>
    </location>
    <ligand>
        <name>heme</name>
        <dbReference type="ChEBI" id="CHEBI:30413"/>
    </ligand>
    <ligandPart>
        <name>Fe</name>
        <dbReference type="ChEBI" id="CHEBI:18248"/>
    </ligandPart>
</feature>
<dbReference type="InterPro" id="IPR036396">
    <property type="entry name" value="Cyt_P450_sf"/>
</dbReference>
<evidence type="ECO:0000256" key="9">
    <source>
        <dbReference type="ARBA" id="ARBA00023002"/>
    </source>
</evidence>
<comment type="subcellular location">
    <subcellularLocation>
        <location evidence="3">Endoplasmic reticulum membrane</location>
        <topology evidence="3">Peripheral membrane protein</topology>
    </subcellularLocation>
    <subcellularLocation>
        <location evidence="2">Microsome membrane</location>
        <topology evidence="2">Peripheral membrane protein</topology>
    </subcellularLocation>
</comment>
<evidence type="ECO:0000256" key="4">
    <source>
        <dbReference type="ARBA" id="ARBA00010617"/>
    </source>
</evidence>
<keyword evidence="6 13" id="KW-0479">Metal-binding</keyword>
<comment type="cofactor">
    <cofactor evidence="1 13">
        <name>heme</name>
        <dbReference type="ChEBI" id="CHEBI:30413"/>
    </cofactor>
</comment>
<dbReference type="SUPFAM" id="SSF48264">
    <property type="entry name" value="Cytochrome P450"/>
    <property type="match status" value="1"/>
</dbReference>
<evidence type="ECO:0000256" key="13">
    <source>
        <dbReference type="PIRSR" id="PIRSR602401-1"/>
    </source>
</evidence>
<keyword evidence="7" id="KW-0256">Endoplasmic reticulum</keyword>
<evidence type="ECO:0000256" key="5">
    <source>
        <dbReference type="ARBA" id="ARBA00022617"/>
    </source>
</evidence>
<dbReference type="GeneID" id="107220602"/>